<accession>V2WP49</accession>
<organism evidence="2 3">
    <name type="scientific">Moniliophthora roreri (strain MCA 2997)</name>
    <name type="common">Cocoa frosty pod rot fungus</name>
    <name type="synonym">Crinipellis roreri</name>
    <dbReference type="NCBI Taxonomy" id="1381753"/>
    <lineage>
        <taxon>Eukaryota</taxon>
        <taxon>Fungi</taxon>
        <taxon>Dikarya</taxon>
        <taxon>Basidiomycota</taxon>
        <taxon>Agaricomycotina</taxon>
        <taxon>Agaricomycetes</taxon>
        <taxon>Agaricomycetidae</taxon>
        <taxon>Agaricales</taxon>
        <taxon>Marasmiineae</taxon>
        <taxon>Marasmiaceae</taxon>
        <taxon>Moniliophthora</taxon>
    </lineage>
</organism>
<proteinExistence type="predicted"/>
<sequence>METAIPTLISMIPEVSSLNLPQNPKSMRNNSPPLLIPAPNFPTTPSFILSPLPIPTSNLRSSQVSTPIPSEQIPCLPLTPEVFRHLKPQFHHKVEHIPTVGGEAPSEALEDEDEEQENRTPSNDNTPPMLSLRSPMPAPTPMTQLIDCVSALCADWSAISPAIAHSTYAVDASKLSLGIHLETALTNEGLAALCTEGLV</sequence>
<dbReference type="HOGENOM" id="CLU_036636_0_0_1"/>
<dbReference type="EMBL" id="AWSO01001562">
    <property type="protein sequence ID" value="ESK83357.1"/>
    <property type="molecule type" value="Genomic_DNA"/>
</dbReference>
<reference evidence="2 3" key="1">
    <citation type="journal article" date="2014" name="BMC Genomics">
        <title>Genome and secretome analysis of the hemibiotrophic fungal pathogen, Moniliophthora roreri, which causes frosty pod rot disease of cacao: mechanisms of the biotrophic and necrotrophic phases.</title>
        <authorList>
            <person name="Meinhardt L.W."/>
            <person name="Costa G.G.L."/>
            <person name="Thomazella D.P.T."/>
            <person name="Teixeira P.J.P.L."/>
            <person name="Carazzolle M.F."/>
            <person name="Schuster S.C."/>
            <person name="Carlson J.E."/>
            <person name="Guiltinan M.J."/>
            <person name="Mieczkowski P."/>
            <person name="Farmer A."/>
            <person name="Ramaraj T."/>
            <person name="Crozier J."/>
            <person name="Davis R.E."/>
            <person name="Shao J."/>
            <person name="Melnick R.L."/>
            <person name="Pereira G.A.G."/>
            <person name="Bailey B.A."/>
        </authorList>
    </citation>
    <scope>NUCLEOTIDE SEQUENCE [LARGE SCALE GENOMIC DNA]</scope>
    <source>
        <strain evidence="2 3">MCA 2997</strain>
    </source>
</reference>
<evidence type="ECO:0000256" key="1">
    <source>
        <dbReference type="SAM" id="MobiDB-lite"/>
    </source>
</evidence>
<dbReference type="KEGG" id="mrr:Moror_8762"/>
<evidence type="ECO:0008006" key="4">
    <source>
        <dbReference type="Google" id="ProtNLM"/>
    </source>
</evidence>
<dbReference type="Proteomes" id="UP000017559">
    <property type="component" value="Unassembled WGS sequence"/>
</dbReference>
<keyword evidence="3" id="KW-1185">Reference proteome</keyword>
<feature type="compositionally biased region" description="Polar residues" evidence="1">
    <location>
        <begin position="119"/>
        <end position="128"/>
    </location>
</feature>
<feature type="region of interest" description="Disordered" evidence="1">
    <location>
        <begin position="97"/>
        <end position="134"/>
    </location>
</feature>
<dbReference type="AlphaFoldDB" id="V2WP49"/>
<evidence type="ECO:0000313" key="2">
    <source>
        <dbReference type="EMBL" id="ESK83357.1"/>
    </source>
</evidence>
<comment type="caution">
    <text evidence="2">The sequence shown here is derived from an EMBL/GenBank/DDBJ whole genome shotgun (WGS) entry which is preliminary data.</text>
</comment>
<evidence type="ECO:0000313" key="3">
    <source>
        <dbReference type="Proteomes" id="UP000017559"/>
    </source>
</evidence>
<name>V2WP49_MONRO</name>
<gene>
    <name evidence="2" type="ORF">Moror_8762</name>
</gene>
<protein>
    <recommendedName>
        <fullName evidence="4">Reverse transcriptase-rnase h-integrase</fullName>
    </recommendedName>
</protein>